<accession>A0A2P2QQP0</accession>
<dbReference type="AlphaFoldDB" id="A0A2P2QQP0"/>
<name>A0A2P2QQP0_RHIMU</name>
<dbReference type="EMBL" id="GGEC01088710">
    <property type="protein sequence ID" value="MBX69194.1"/>
    <property type="molecule type" value="Transcribed_RNA"/>
</dbReference>
<protein>
    <submittedName>
        <fullName evidence="1">Uncharacterized protein</fullName>
    </submittedName>
</protein>
<proteinExistence type="predicted"/>
<organism evidence="1">
    <name type="scientific">Rhizophora mucronata</name>
    <name type="common">Asiatic mangrove</name>
    <dbReference type="NCBI Taxonomy" id="61149"/>
    <lineage>
        <taxon>Eukaryota</taxon>
        <taxon>Viridiplantae</taxon>
        <taxon>Streptophyta</taxon>
        <taxon>Embryophyta</taxon>
        <taxon>Tracheophyta</taxon>
        <taxon>Spermatophyta</taxon>
        <taxon>Magnoliopsida</taxon>
        <taxon>eudicotyledons</taxon>
        <taxon>Gunneridae</taxon>
        <taxon>Pentapetalae</taxon>
        <taxon>rosids</taxon>
        <taxon>fabids</taxon>
        <taxon>Malpighiales</taxon>
        <taxon>Rhizophoraceae</taxon>
        <taxon>Rhizophora</taxon>
    </lineage>
</organism>
<evidence type="ECO:0000313" key="1">
    <source>
        <dbReference type="EMBL" id="MBX69194.1"/>
    </source>
</evidence>
<reference evidence="1" key="1">
    <citation type="submission" date="2018-02" db="EMBL/GenBank/DDBJ databases">
        <title>Rhizophora mucronata_Transcriptome.</title>
        <authorList>
            <person name="Meera S.P."/>
            <person name="Sreeshan A."/>
            <person name="Augustine A."/>
        </authorList>
    </citation>
    <scope>NUCLEOTIDE SEQUENCE</scope>
    <source>
        <tissue evidence="1">Leaf</tissue>
    </source>
</reference>
<sequence>MNKKGHEIKSLAIPNNKFKRGIDQYAIFPLKKLRVLSLCTLPILNSK</sequence>